<name>H8H145_DEIGI</name>
<proteinExistence type="predicted"/>
<gene>
    <name evidence="1" type="ordered locus">DGo_PA0178</name>
</gene>
<dbReference type="KEGG" id="dgo:DGo_PA0178"/>
<dbReference type="Gene3D" id="1.10.10.10">
    <property type="entry name" value="Winged helix-like DNA-binding domain superfamily/Winged helix DNA-binding domain"/>
    <property type="match status" value="1"/>
</dbReference>
<dbReference type="InterPro" id="IPR036388">
    <property type="entry name" value="WH-like_DNA-bd_sf"/>
</dbReference>
<sequence length="217" mass="24131">MARAWHTLDSPEAARLCLDPDYTRVLSALMLRPWPAGALAAHLGLALNAAHHRVRRLLRAGLVVEDHLEPRRGRSIRHYRAVADALLIPYTLTPLGSLEELVGLHSAQVQDHINRALVQASMALVRDEGEIGLRLFREGDLVIADVTPRAGDFDYAELQRPEAPALSVRLERLFLTRADAKALQRDLNDLVARYQGRGGPDPYLLRVDLTPDLPEGE</sequence>
<evidence type="ECO:0000313" key="2">
    <source>
        <dbReference type="Proteomes" id="UP000007575"/>
    </source>
</evidence>
<evidence type="ECO:0000313" key="1">
    <source>
        <dbReference type="EMBL" id="AFD27064.1"/>
    </source>
</evidence>
<dbReference type="InterPro" id="IPR036390">
    <property type="entry name" value="WH_DNA-bd_sf"/>
</dbReference>
<reference evidence="1 2" key="1">
    <citation type="journal article" date="2012" name="PLoS ONE">
        <title>Genome sequence and transcriptome analysis of the radioresistant bacterium Deinococcus gobiensis: insights into the extreme environmental adaptations.</title>
        <authorList>
            <person name="Yuan M."/>
            <person name="Chen M."/>
            <person name="Zhang W."/>
            <person name="Lu W."/>
            <person name="Wang J."/>
            <person name="Yang M."/>
            <person name="Zhao P."/>
            <person name="Tang R."/>
            <person name="Li X."/>
            <person name="Hao Y."/>
            <person name="Zhou Z."/>
            <person name="Zhan Y."/>
            <person name="Yu H."/>
            <person name="Teng C."/>
            <person name="Yan Y."/>
            <person name="Ping S."/>
            <person name="Wang Y."/>
            <person name="Lin M."/>
        </authorList>
    </citation>
    <scope>NUCLEOTIDE SEQUENCE [LARGE SCALE GENOMIC DNA]</scope>
    <source>
        <strain evidence="2">DSM 21396 / JCM 16679 / CGMCC 1.7299 / I-0</strain>
        <plasmid evidence="1">P1</plasmid>
    </source>
</reference>
<dbReference type="EMBL" id="CP002192">
    <property type="protein sequence ID" value="AFD27064.1"/>
    <property type="molecule type" value="Genomic_DNA"/>
</dbReference>
<keyword evidence="1" id="KW-0614">Plasmid</keyword>
<dbReference type="AlphaFoldDB" id="H8H145"/>
<organism evidence="1 2">
    <name type="scientific">Deinococcus gobiensis (strain DSM 21396 / JCM 16679 / CGMCC 1.7299 / I-0)</name>
    <dbReference type="NCBI Taxonomy" id="745776"/>
    <lineage>
        <taxon>Bacteria</taxon>
        <taxon>Thermotogati</taxon>
        <taxon>Deinococcota</taxon>
        <taxon>Deinococci</taxon>
        <taxon>Deinococcales</taxon>
        <taxon>Deinococcaceae</taxon>
        <taxon>Deinococcus</taxon>
    </lineage>
</organism>
<dbReference type="PATRIC" id="fig|745776.4.peg.3215"/>
<geneLocation type="plasmid" evidence="1 2">
    <name>P1</name>
</geneLocation>
<protein>
    <submittedName>
        <fullName evidence="1">Uncharacterized protein</fullName>
    </submittedName>
</protein>
<keyword evidence="2" id="KW-1185">Reference proteome</keyword>
<dbReference type="HOGENOM" id="CLU_104982_0_0_0"/>
<dbReference type="OrthoDB" id="64658at2"/>
<dbReference type="RefSeq" id="WP_014695582.1">
    <property type="nucleotide sequence ID" value="NC_017805.1"/>
</dbReference>
<accession>H8H145</accession>
<dbReference type="Proteomes" id="UP000007575">
    <property type="component" value="Plasmid P1"/>
</dbReference>
<dbReference type="SUPFAM" id="SSF46785">
    <property type="entry name" value="Winged helix' DNA-binding domain"/>
    <property type="match status" value="1"/>
</dbReference>